<sequence>MKLLLVFDFDHTIVDENSDTWVVRCAPKQQLPHGLRSSCRPGHWTEYMGRVLAFLGDSGVREDDMRRTMTAIPFTAGMEELLGFLGENKAFFDCIIISDSNTVFIDWILKAADFHAVFDAVFTNPAVFSSAGWLTLRDFHAHHCPKCPKNLCKRKVLKEFLDKQLERGVSYRQVVYIGDGGNDLCPVTFLGKDDVAMPRHGYTLEKKIAQLSRDMCPVECSVLLWSSAVEIMSYLKLLIKE</sequence>
<feature type="binding site" evidence="8">
    <location>
        <position position="10"/>
    </location>
    <ligand>
        <name>Mg(2+)</name>
        <dbReference type="ChEBI" id="CHEBI:18420"/>
    </ligand>
</feature>
<feature type="active site" description="Proton donor" evidence="6">
    <location>
        <position position="10"/>
    </location>
</feature>
<evidence type="ECO:0000256" key="2">
    <source>
        <dbReference type="ARBA" id="ARBA00008541"/>
    </source>
</evidence>
<keyword evidence="10" id="KW-1185">Reference proteome</keyword>
<dbReference type="Pfam" id="PF06888">
    <property type="entry name" value="Put_Phosphatase"/>
    <property type="match status" value="1"/>
</dbReference>
<reference evidence="9" key="1">
    <citation type="submission" date="2019-09" db="EMBL/GenBank/DDBJ databases">
        <title>Bird 10,000 Genomes (B10K) Project - Family phase.</title>
        <authorList>
            <person name="Zhang G."/>
        </authorList>
    </citation>
    <scope>NUCLEOTIDE SEQUENCE</scope>
    <source>
        <strain evidence="9">B10K-DU-001-08</strain>
        <tissue evidence="9">Muscle</tissue>
    </source>
</reference>
<evidence type="ECO:0000256" key="5">
    <source>
        <dbReference type="ARBA" id="ARBA00022842"/>
    </source>
</evidence>
<evidence type="ECO:0000256" key="1">
    <source>
        <dbReference type="ARBA" id="ARBA00001946"/>
    </source>
</evidence>
<comment type="caution">
    <text evidence="9">The sequence shown here is derived from an EMBL/GenBank/DDBJ whole genome shotgun (WGS) entry which is preliminary data.</text>
</comment>
<proteinExistence type="inferred from homology"/>
<evidence type="ECO:0000256" key="8">
    <source>
        <dbReference type="PIRSR" id="PIRSR031051-3"/>
    </source>
</evidence>
<dbReference type="PANTHER" id="PTHR20889:SF1">
    <property type="entry name" value="PYRIDOXAL PHOSPHATE PHOSPHATASE PHOSPHO2"/>
    <property type="match status" value="1"/>
</dbReference>
<dbReference type="GO" id="GO:0016791">
    <property type="term" value="F:phosphatase activity"/>
    <property type="evidence" value="ECO:0007669"/>
    <property type="project" value="InterPro"/>
</dbReference>
<evidence type="ECO:0000256" key="3">
    <source>
        <dbReference type="ARBA" id="ARBA00022723"/>
    </source>
</evidence>
<comment type="similarity">
    <text evidence="2">Belongs to the HAD-like hydrolase superfamily. PHOSPHO family.</text>
</comment>
<evidence type="ECO:0000313" key="9">
    <source>
        <dbReference type="EMBL" id="NXC50089.1"/>
    </source>
</evidence>
<dbReference type="InterPro" id="IPR023214">
    <property type="entry name" value="HAD_sf"/>
</dbReference>
<dbReference type="EMBL" id="WBMW01005871">
    <property type="protein sequence ID" value="NXC50089.1"/>
    <property type="molecule type" value="Genomic_DNA"/>
</dbReference>
<organism evidence="9 10">
    <name type="scientific">Penelope pileata</name>
    <dbReference type="NCBI Taxonomy" id="1118817"/>
    <lineage>
        <taxon>Eukaryota</taxon>
        <taxon>Metazoa</taxon>
        <taxon>Chordata</taxon>
        <taxon>Craniata</taxon>
        <taxon>Vertebrata</taxon>
        <taxon>Euteleostomi</taxon>
        <taxon>Archelosauria</taxon>
        <taxon>Archosauria</taxon>
        <taxon>Dinosauria</taxon>
        <taxon>Saurischia</taxon>
        <taxon>Theropoda</taxon>
        <taxon>Coelurosauria</taxon>
        <taxon>Aves</taxon>
        <taxon>Neognathae</taxon>
        <taxon>Galloanserae</taxon>
        <taxon>Galliformes</taxon>
        <taxon>Cracidae</taxon>
        <taxon>Penelope</taxon>
    </lineage>
</organism>
<dbReference type="Gene3D" id="3.40.50.1000">
    <property type="entry name" value="HAD superfamily/HAD-like"/>
    <property type="match status" value="1"/>
</dbReference>
<protein>
    <submittedName>
        <fullName evidence="9">PHOP2 phosphatase</fullName>
    </submittedName>
</protein>
<dbReference type="InterPro" id="IPR036412">
    <property type="entry name" value="HAD-like_sf"/>
</dbReference>
<evidence type="ECO:0000256" key="4">
    <source>
        <dbReference type="ARBA" id="ARBA00022801"/>
    </source>
</evidence>
<dbReference type="PANTHER" id="PTHR20889">
    <property type="entry name" value="PHOSPHATASE, ORPHAN 1, 2"/>
    <property type="match status" value="1"/>
</dbReference>
<dbReference type="OrthoDB" id="10267182at2759"/>
<evidence type="ECO:0000256" key="6">
    <source>
        <dbReference type="PIRSR" id="PIRSR031051-1"/>
    </source>
</evidence>
<comment type="cofactor">
    <cofactor evidence="1 8">
        <name>Mg(2+)</name>
        <dbReference type="ChEBI" id="CHEBI:18420"/>
    </cofactor>
</comment>
<name>A0A851P5R4_9GALL</name>
<dbReference type="InterPro" id="IPR016965">
    <property type="entry name" value="Pase_PHOSPHO-typ"/>
</dbReference>
<feature type="active site" description="Nucleophile" evidence="6">
    <location>
        <position position="8"/>
    </location>
</feature>
<feature type="binding site" evidence="7">
    <location>
        <position position="19"/>
    </location>
    <ligand>
        <name>substrate</name>
    </ligand>
</feature>
<dbReference type="AlphaFoldDB" id="A0A851P5R4"/>
<feature type="non-terminal residue" evidence="9">
    <location>
        <position position="241"/>
    </location>
</feature>
<keyword evidence="4" id="KW-0378">Hydrolase</keyword>
<dbReference type="Proteomes" id="UP000613066">
    <property type="component" value="Unassembled WGS sequence"/>
</dbReference>
<dbReference type="PIRSF" id="PIRSF031051">
    <property type="entry name" value="PyrdxlP_Pase_PHOSPHO2"/>
    <property type="match status" value="1"/>
</dbReference>
<dbReference type="InterPro" id="IPR006384">
    <property type="entry name" value="HAD_hydro_PyrdxlP_Pase-like"/>
</dbReference>
<feature type="binding site" evidence="7">
    <location>
        <position position="99"/>
    </location>
    <ligand>
        <name>substrate</name>
    </ligand>
</feature>
<feature type="binding site" evidence="8">
    <location>
        <position position="8"/>
    </location>
    <ligand>
        <name>Mg(2+)</name>
        <dbReference type="ChEBI" id="CHEBI:18420"/>
    </ligand>
</feature>
<dbReference type="NCBIfam" id="TIGR01488">
    <property type="entry name" value="HAD-SF-IB"/>
    <property type="match status" value="1"/>
</dbReference>
<feature type="non-terminal residue" evidence="9">
    <location>
        <position position="1"/>
    </location>
</feature>
<dbReference type="GO" id="GO:0046872">
    <property type="term" value="F:metal ion binding"/>
    <property type="evidence" value="ECO:0007669"/>
    <property type="project" value="UniProtKB-KW"/>
</dbReference>
<evidence type="ECO:0000256" key="7">
    <source>
        <dbReference type="PIRSR" id="PIRSR031051-2"/>
    </source>
</evidence>
<evidence type="ECO:0000313" key="10">
    <source>
        <dbReference type="Proteomes" id="UP000613066"/>
    </source>
</evidence>
<keyword evidence="5 8" id="KW-0460">Magnesium</keyword>
<dbReference type="SUPFAM" id="SSF56784">
    <property type="entry name" value="HAD-like"/>
    <property type="match status" value="1"/>
</dbReference>
<accession>A0A851P5R4</accession>
<dbReference type="NCBIfam" id="TIGR01489">
    <property type="entry name" value="DKMTPPase-SF"/>
    <property type="match status" value="1"/>
</dbReference>
<gene>
    <name evidence="9" type="primary">Phospho2</name>
    <name evidence="9" type="ORF">PENPIL_R07966</name>
</gene>
<feature type="binding site" evidence="8">
    <location>
        <position position="179"/>
    </location>
    <ligand>
        <name>Mg(2+)</name>
        <dbReference type="ChEBI" id="CHEBI:18420"/>
    </ligand>
</feature>
<keyword evidence="3 8" id="KW-0479">Metal-binding</keyword>